<keyword evidence="3" id="KW-1185">Reference proteome</keyword>
<sequence>MAPSWNEATIVVIHKEGKDPTDCQSYRPISLLNADVRILTAILARRVNKIITQIIHPDQTGFISGRYYGDNIRRLLNIISHQKNKKLESVIISLDAQNAFDRVSWRYLLQTLKRFKFGPNFIDWIQTLYSSPQAAVRVNGYRSERFTLQQGCRQGCPLSPLLFANSIEPLAQLIRDDNNIKGIIINREEHKISLYADDVLLYLREPISTIPYLKELISRYGYYSGYKVNVDKTEAMDVNSLVSENVKLQSGFKWPREGIKYLGIHIPQSLHNLYDVNYNKIIRHISNDLERWSSLPLSLLGRVESIRMNVLPRLLYLFQMLPVEIPKRTLDDLDKMISKFIWQKKRPSIRLKTLQSPKSDGGLKLPNLRYYFWAAQMKPLIVWIQNDTFTRWLNIEKSMCPESLENLAFLDTPTKEMADWTKTTLKIWNKIRSAFGLPKVLSSLTNIGLMKTFTPNNLDSGFRKWSDHGLNYLHQLVKDDNLKTFAQLKNEFDLPRTDFFRYLQLRSFLMTHKDWGKLKRSTPIEKFLISQISHGDKKIISKLYNIFLSTNVHNSEHIRLRWEAEMNKNISLDTWKEICTEAHLATNSNTWKEFKWKVVTRFFRTPAITSKMGPALGSSCWRNCGTENANHTHIFLLCPKLSLFWKDVFDALREVFKRDIPHTPIITLLGAIPEGIEGRDVKYLLNILLTAALKCITIRWLKPDPPTYNVWIQKIWDIYQMEQITYSLRLQKPIFIKRWKPVIALLIQ</sequence>
<dbReference type="AlphaFoldDB" id="A0A671XCP1"/>
<dbReference type="InterPro" id="IPR000477">
    <property type="entry name" value="RT_dom"/>
</dbReference>
<dbReference type="InterPro" id="IPR043502">
    <property type="entry name" value="DNA/RNA_pol_sf"/>
</dbReference>
<reference evidence="2" key="1">
    <citation type="submission" date="2021-04" db="EMBL/GenBank/DDBJ databases">
        <authorList>
            <consortium name="Wellcome Sanger Institute Data Sharing"/>
        </authorList>
    </citation>
    <scope>NUCLEOTIDE SEQUENCE [LARGE SCALE GENOMIC DNA]</scope>
</reference>
<reference evidence="2" key="3">
    <citation type="submission" date="2025-09" db="UniProtKB">
        <authorList>
            <consortium name="Ensembl"/>
        </authorList>
    </citation>
    <scope>IDENTIFICATION</scope>
</reference>
<evidence type="ECO:0000313" key="3">
    <source>
        <dbReference type="Proteomes" id="UP000472265"/>
    </source>
</evidence>
<dbReference type="CDD" id="cd01650">
    <property type="entry name" value="RT_nLTR_like"/>
    <property type="match status" value="1"/>
</dbReference>
<reference evidence="2" key="2">
    <citation type="submission" date="2025-08" db="UniProtKB">
        <authorList>
            <consortium name="Ensembl"/>
        </authorList>
    </citation>
    <scope>IDENTIFICATION</scope>
</reference>
<proteinExistence type="predicted"/>
<dbReference type="Ensembl" id="ENSSAUT00010049044.1">
    <property type="protein sequence ID" value="ENSSAUP00010046670.1"/>
    <property type="gene ID" value="ENSSAUG00010019428.1"/>
</dbReference>
<evidence type="ECO:0000313" key="2">
    <source>
        <dbReference type="Ensembl" id="ENSSAUP00010046670.1"/>
    </source>
</evidence>
<dbReference type="PANTHER" id="PTHR31635">
    <property type="entry name" value="REVERSE TRANSCRIPTASE DOMAIN-CONTAINING PROTEIN-RELATED"/>
    <property type="match status" value="1"/>
</dbReference>
<dbReference type="PANTHER" id="PTHR31635:SF196">
    <property type="entry name" value="REVERSE TRANSCRIPTASE DOMAIN-CONTAINING PROTEIN-RELATED"/>
    <property type="match status" value="1"/>
</dbReference>
<dbReference type="SUPFAM" id="SSF56672">
    <property type="entry name" value="DNA/RNA polymerases"/>
    <property type="match status" value="1"/>
</dbReference>
<dbReference type="Proteomes" id="UP000472265">
    <property type="component" value="Chromosome 10"/>
</dbReference>
<dbReference type="OMA" id="ENANHTH"/>
<dbReference type="Pfam" id="PF00078">
    <property type="entry name" value="RVT_1"/>
    <property type="match status" value="1"/>
</dbReference>
<organism evidence="2 3">
    <name type="scientific">Sparus aurata</name>
    <name type="common">Gilthead sea bream</name>
    <dbReference type="NCBI Taxonomy" id="8175"/>
    <lineage>
        <taxon>Eukaryota</taxon>
        <taxon>Metazoa</taxon>
        <taxon>Chordata</taxon>
        <taxon>Craniata</taxon>
        <taxon>Vertebrata</taxon>
        <taxon>Euteleostomi</taxon>
        <taxon>Actinopterygii</taxon>
        <taxon>Neopterygii</taxon>
        <taxon>Teleostei</taxon>
        <taxon>Neoteleostei</taxon>
        <taxon>Acanthomorphata</taxon>
        <taxon>Eupercaria</taxon>
        <taxon>Spariformes</taxon>
        <taxon>Sparidae</taxon>
        <taxon>Sparus</taxon>
    </lineage>
</organism>
<evidence type="ECO:0000259" key="1">
    <source>
        <dbReference type="PROSITE" id="PS50878"/>
    </source>
</evidence>
<name>A0A671XCP1_SPAAU</name>
<dbReference type="GeneTree" id="ENSGT00940000165023"/>
<accession>A0A671XCP1</accession>
<protein>
    <recommendedName>
        <fullName evidence="1">Reverse transcriptase domain-containing protein</fullName>
    </recommendedName>
</protein>
<dbReference type="InParanoid" id="A0A671XCP1"/>
<dbReference type="PROSITE" id="PS50878">
    <property type="entry name" value="RT_POL"/>
    <property type="match status" value="1"/>
</dbReference>
<feature type="domain" description="Reverse transcriptase" evidence="1">
    <location>
        <begin position="1"/>
        <end position="266"/>
    </location>
</feature>